<proteinExistence type="predicted"/>
<reference evidence="2" key="1">
    <citation type="journal article" date="2019" name="Int. J. Syst. Evol. Microbiol.">
        <title>The Global Catalogue of Microorganisms (GCM) 10K type strain sequencing project: providing services to taxonomists for standard genome sequencing and annotation.</title>
        <authorList>
            <consortium name="The Broad Institute Genomics Platform"/>
            <consortium name="The Broad Institute Genome Sequencing Center for Infectious Disease"/>
            <person name="Wu L."/>
            <person name="Ma J."/>
        </authorList>
    </citation>
    <scope>NUCLEOTIDE SEQUENCE [LARGE SCALE GENOMIC DNA]</scope>
    <source>
        <strain evidence="2">CECT 7184</strain>
    </source>
</reference>
<accession>A0ABW0YQT5</accession>
<dbReference type="Proteomes" id="UP001596142">
    <property type="component" value="Unassembled WGS sequence"/>
</dbReference>
<dbReference type="EMBL" id="JBHSOZ010000004">
    <property type="protein sequence ID" value="MFC5713092.1"/>
    <property type="molecule type" value="Genomic_DNA"/>
</dbReference>
<evidence type="ECO:0000313" key="1">
    <source>
        <dbReference type="EMBL" id="MFC5713092.1"/>
    </source>
</evidence>
<gene>
    <name evidence="1" type="ORF">ACFPU1_09880</name>
</gene>
<keyword evidence="2" id="KW-1185">Reference proteome</keyword>
<evidence type="ECO:0000313" key="2">
    <source>
        <dbReference type="Proteomes" id="UP001596142"/>
    </source>
</evidence>
<protein>
    <recommendedName>
        <fullName evidence="3">Group-specific protein</fullName>
    </recommendedName>
</protein>
<organism evidence="1 2">
    <name type="scientific">Thalassorhabdus alkalitolerans</name>
    <dbReference type="NCBI Taxonomy" id="2282697"/>
    <lineage>
        <taxon>Bacteria</taxon>
        <taxon>Bacillati</taxon>
        <taxon>Bacillota</taxon>
        <taxon>Bacilli</taxon>
        <taxon>Bacillales</taxon>
        <taxon>Bacillaceae</taxon>
        <taxon>Thalassorhabdus</taxon>
    </lineage>
</organism>
<name>A0ABW0YQT5_9BACI</name>
<dbReference type="RefSeq" id="WP_054637497.1">
    <property type="nucleotide sequence ID" value="NZ_JBHSOZ010000004.1"/>
</dbReference>
<comment type="caution">
    <text evidence="1">The sequence shown here is derived from an EMBL/GenBank/DDBJ whole genome shotgun (WGS) entry which is preliminary data.</text>
</comment>
<evidence type="ECO:0008006" key="3">
    <source>
        <dbReference type="Google" id="ProtNLM"/>
    </source>
</evidence>
<sequence>MGSCNIDHSVEDVFKKLSDQKEFLPGELYKGSKDFLNSHPDQPSLNELFHLLKKYDLASEEERQERDGKLRSLLRA</sequence>